<dbReference type="PANTHER" id="PTHR30055">
    <property type="entry name" value="HTH-TYPE TRANSCRIPTIONAL REGULATOR RUTR"/>
    <property type="match status" value="1"/>
</dbReference>
<dbReference type="Gene3D" id="1.10.357.10">
    <property type="entry name" value="Tetracycline Repressor, domain 2"/>
    <property type="match status" value="1"/>
</dbReference>
<name>A0A5D3FTM9_9ACTN</name>
<feature type="domain" description="HTH tetR-type" evidence="5">
    <location>
        <begin position="12"/>
        <end position="71"/>
    </location>
</feature>
<dbReference type="PROSITE" id="PS50977">
    <property type="entry name" value="HTH_TETR_2"/>
    <property type="match status" value="1"/>
</dbReference>
<comment type="caution">
    <text evidence="6">The sequence shown here is derived from an EMBL/GenBank/DDBJ whole genome shotgun (WGS) entry which is preliminary data.</text>
</comment>
<dbReference type="EMBL" id="VSRQ01000002">
    <property type="protein sequence ID" value="TYK51422.1"/>
    <property type="molecule type" value="Genomic_DNA"/>
</dbReference>
<evidence type="ECO:0000256" key="2">
    <source>
        <dbReference type="ARBA" id="ARBA00023125"/>
    </source>
</evidence>
<dbReference type="Pfam" id="PF21597">
    <property type="entry name" value="TetR_C_43"/>
    <property type="match status" value="1"/>
</dbReference>
<dbReference type="Proteomes" id="UP000323505">
    <property type="component" value="Unassembled WGS sequence"/>
</dbReference>
<reference evidence="6 7" key="1">
    <citation type="submission" date="2019-08" db="EMBL/GenBank/DDBJ databases">
        <title>Actinomadura sp. nov. CYP1-5 isolated from mountain soil.</title>
        <authorList>
            <person name="Songsumanus A."/>
            <person name="Kuncharoen N."/>
            <person name="Kudo T."/>
            <person name="Yuki M."/>
            <person name="Igarashi Y."/>
            <person name="Tanasupawat S."/>
        </authorList>
    </citation>
    <scope>NUCLEOTIDE SEQUENCE [LARGE SCALE GENOMIC DNA]</scope>
    <source>
        <strain evidence="6 7">CYP1-5</strain>
    </source>
</reference>
<keyword evidence="1" id="KW-0805">Transcription regulation</keyword>
<dbReference type="InterPro" id="IPR050109">
    <property type="entry name" value="HTH-type_TetR-like_transc_reg"/>
</dbReference>
<gene>
    <name evidence="6" type="ORF">FXF68_13540</name>
</gene>
<dbReference type="RefSeq" id="WP_148759249.1">
    <property type="nucleotide sequence ID" value="NZ_VSRQ01000002.1"/>
</dbReference>
<evidence type="ECO:0000259" key="5">
    <source>
        <dbReference type="PROSITE" id="PS50977"/>
    </source>
</evidence>
<dbReference type="SUPFAM" id="SSF46689">
    <property type="entry name" value="Homeodomain-like"/>
    <property type="match status" value="1"/>
</dbReference>
<dbReference type="PANTHER" id="PTHR30055:SF234">
    <property type="entry name" value="HTH-TYPE TRANSCRIPTIONAL REGULATOR BETI"/>
    <property type="match status" value="1"/>
</dbReference>
<feature type="DNA-binding region" description="H-T-H motif" evidence="4">
    <location>
        <begin position="34"/>
        <end position="53"/>
    </location>
</feature>
<dbReference type="PRINTS" id="PR00455">
    <property type="entry name" value="HTHTETR"/>
</dbReference>
<dbReference type="GO" id="GO:0000976">
    <property type="term" value="F:transcription cis-regulatory region binding"/>
    <property type="evidence" value="ECO:0007669"/>
    <property type="project" value="TreeGrafter"/>
</dbReference>
<dbReference type="SUPFAM" id="SSF48498">
    <property type="entry name" value="Tetracyclin repressor-like, C-terminal domain"/>
    <property type="match status" value="1"/>
</dbReference>
<dbReference type="AlphaFoldDB" id="A0A5D3FTM9"/>
<protein>
    <submittedName>
        <fullName evidence="6">TetR/AcrR family transcriptional regulator</fullName>
    </submittedName>
</protein>
<keyword evidence="2 4" id="KW-0238">DNA-binding</keyword>
<dbReference type="GO" id="GO:0003700">
    <property type="term" value="F:DNA-binding transcription factor activity"/>
    <property type="evidence" value="ECO:0007669"/>
    <property type="project" value="TreeGrafter"/>
</dbReference>
<sequence length="185" mass="20171">MPQPRALRADARQNREKLLKTADAAFRRHGVQASLAEIARTCGIAIGTLYKHFPTREALLQALIHDQVIGLRERAERLAGSDAPREALIEWLQEFGRCSSTYQGLAESILATAEAEDSDLYASVRSMRAAADLLLVEAQKAGAIRTDVSRAEVFAMVCGAGAASHYTTADLDRLLRLAVEGLQPR</sequence>
<evidence type="ECO:0000256" key="4">
    <source>
        <dbReference type="PROSITE-ProRule" id="PRU00335"/>
    </source>
</evidence>
<organism evidence="6 7">
    <name type="scientific">Actinomadura decatromicini</name>
    <dbReference type="NCBI Taxonomy" id="2604572"/>
    <lineage>
        <taxon>Bacteria</taxon>
        <taxon>Bacillati</taxon>
        <taxon>Actinomycetota</taxon>
        <taxon>Actinomycetes</taxon>
        <taxon>Streptosporangiales</taxon>
        <taxon>Thermomonosporaceae</taxon>
        <taxon>Actinomadura</taxon>
    </lineage>
</organism>
<proteinExistence type="predicted"/>
<dbReference type="InterPro" id="IPR049445">
    <property type="entry name" value="TetR_SbtR-like_C"/>
</dbReference>
<accession>A0A5D3FTM9</accession>
<dbReference type="InterPro" id="IPR009057">
    <property type="entry name" value="Homeodomain-like_sf"/>
</dbReference>
<evidence type="ECO:0000256" key="1">
    <source>
        <dbReference type="ARBA" id="ARBA00023015"/>
    </source>
</evidence>
<dbReference type="Pfam" id="PF00440">
    <property type="entry name" value="TetR_N"/>
    <property type="match status" value="1"/>
</dbReference>
<evidence type="ECO:0000313" key="6">
    <source>
        <dbReference type="EMBL" id="TYK51422.1"/>
    </source>
</evidence>
<evidence type="ECO:0000256" key="3">
    <source>
        <dbReference type="ARBA" id="ARBA00023163"/>
    </source>
</evidence>
<dbReference type="InterPro" id="IPR036271">
    <property type="entry name" value="Tet_transcr_reg_TetR-rel_C_sf"/>
</dbReference>
<keyword evidence="7" id="KW-1185">Reference proteome</keyword>
<dbReference type="InterPro" id="IPR001647">
    <property type="entry name" value="HTH_TetR"/>
</dbReference>
<keyword evidence="3" id="KW-0804">Transcription</keyword>
<evidence type="ECO:0000313" key="7">
    <source>
        <dbReference type="Proteomes" id="UP000323505"/>
    </source>
</evidence>